<dbReference type="InterPro" id="IPR014284">
    <property type="entry name" value="RNA_pol_sigma-70_dom"/>
</dbReference>
<proteinExistence type="inferred from homology"/>
<evidence type="ECO:0000256" key="5">
    <source>
        <dbReference type="ARBA" id="ARBA00023163"/>
    </source>
</evidence>
<dbReference type="GO" id="GO:0016987">
    <property type="term" value="F:sigma factor activity"/>
    <property type="evidence" value="ECO:0007669"/>
    <property type="project" value="UniProtKB-KW"/>
</dbReference>
<evidence type="ECO:0000313" key="8">
    <source>
        <dbReference type="EMBL" id="RKQ93978.1"/>
    </source>
</evidence>
<dbReference type="Proteomes" id="UP000278962">
    <property type="component" value="Unassembled WGS sequence"/>
</dbReference>
<dbReference type="GO" id="GO:0006352">
    <property type="term" value="P:DNA-templated transcription initiation"/>
    <property type="evidence" value="ECO:0007669"/>
    <property type="project" value="InterPro"/>
</dbReference>
<dbReference type="PANTHER" id="PTHR43133">
    <property type="entry name" value="RNA POLYMERASE ECF-TYPE SIGMA FACTO"/>
    <property type="match status" value="1"/>
</dbReference>
<evidence type="ECO:0000313" key="9">
    <source>
        <dbReference type="Proteomes" id="UP000278962"/>
    </source>
</evidence>
<evidence type="ECO:0000256" key="1">
    <source>
        <dbReference type="ARBA" id="ARBA00010641"/>
    </source>
</evidence>
<keyword evidence="9" id="KW-1185">Reference proteome</keyword>
<evidence type="ECO:0000256" key="2">
    <source>
        <dbReference type="ARBA" id="ARBA00023015"/>
    </source>
</evidence>
<keyword evidence="3" id="KW-0731">Sigma factor</keyword>
<dbReference type="InterPro" id="IPR007627">
    <property type="entry name" value="RNA_pol_sigma70_r2"/>
</dbReference>
<comment type="caution">
    <text evidence="8">The sequence shown here is derived from an EMBL/GenBank/DDBJ whole genome shotgun (WGS) entry which is preliminary data.</text>
</comment>
<dbReference type="EMBL" id="RBIL01000001">
    <property type="protein sequence ID" value="RKQ93978.1"/>
    <property type="molecule type" value="Genomic_DNA"/>
</dbReference>
<evidence type="ECO:0000259" key="6">
    <source>
        <dbReference type="Pfam" id="PF04542"/>
    </source>
</evidence>
<comment type="similarity">
    <text evidence="1">Belongs to the sigma-70 factor family. ECF subfamily.</text>
</comment>
<dbReference type="Pfam" id="PF08281">
    <property type="entry name" value="Sigma70_r4_2"/>
    <property type="match status" value="1"/>
</dbReference>
<reference evidence="8 9" key="1">
    <citation type="submission" date="2018-10" db="EMBL/GenBank/DDBJ databases">
        <title>Genomic Encyclopedia of Archaeal and Bacterial Type Strains, Phase II (KMG-II): from individual species to whole genera.</title>
        <authorList>
            <person name="Goeker M."/>
        </authorList>
    </citation>
    <scope>NUCLEOTIDE SEQUENCE [LARGE SCALE GENOMIC DNA]</scope>
    <source>
        <strain evidence="8 9">DSM 14954</strain>
    </source>
</reference>
<dbReference type="AlphaFoldDB" id="A0A660LFU1"/>
<evidence type="ECO:0000256" key="3">
    <source>
        <dbReference type="ARBA" id="ARBA00023082"/>
    </source>
</evidence>
<dbReference type="PANTHER" id="PTHR43133:SF8">
    <property type="entry name" value="RNA POLYMERASE SIGMA FACTOR HI_1459-RELATED"/>
    <property type="match status" value="1"/>
</dbReference>
<dbReference type="RefSeq" id="WP_121252582.1">
    <property type="nucleotide sequence ID" value="NZ_RBIL01000001.1"/>
</dbReference>
<protein>
    <submittedName>
        <fullName evidence="8">RNA polymerase sigma-70 factor (ECF subfamily)</fullName>
    </submittedName>
</protein>
<dbReference type="InterPro" id="IPR039425">
    <property type="entry name" value="RNA_pol_sigma-70-like"/>
</dbReference>
<name>A0A660LFU1_9ACTN</name>
<dbReference type="Pfam" id="PF04542">
    <property type="entry name" value="Sigma70_r2"/>
    <property type="match status" value="1"/>
</dbReference>
<dbReference type="InterPro" id="IPR013324">
    <property type="entry name" value="RNA_pol_sigma_r3/r4-like"/>
</dbReference>
<dbReference type="NCBIfam" id="TIGR02937">
    <property type="entry name" value="sigma70-ECF"/>
    <property type="match status" value="1"/>
</dbReference>
<dbReference type="Gene3D" id="1.10.10.10">
    <property type="entry name" value="Winged helix-like DNA-binding domain superfamily/Winged helix DNA-binding domain"/>
    <property type="match status" value="1"/>
</dbReference>
<dbReference type="GO" id="GO:0003677">
    <property type="term" value="F:DNA binding"/>
    <property type="evidence" value="ECO:0007669"/>
    <property type="project" value="UniProtKB-KW"/>
</dbReference>
<evidence type="ECO:0000259" key="7">
    <source>
        <dbReference type="Pfam" id="PF08281"/>
    </source>
</evidence>
<dbReference type="OrthoDB" id="5244107at2"/>
<dbReference type="SUPFAM" id="SSF88946">
    <property type="entry name" value="Sigma2 domain of RNA polymerase sigma factors"/>
    <property type="match status" value="1"/>
</dbReference>
<dbReference type="InterPro" id="IPR013249">
    <property type="entry name" value="RNA_pol_sigma70_r4_t2"/>
</dbReference>
<feature type="domain" description="RNA polymerase sigma-70 region 2" evidence="6">
    <location>
        <begin position="12"/>
        <end position="78"/>
    </location>
</feature>
<gene>
    <name evidence="8" type="ORF">C8N24_3854</name>
</gene>
<dbReference type="SUPFAM" id="SSF88659">
    <property type="entry name" value="Sigma3 and sigma4 domains of RNA polymerase sigma factors"/>
    <property type="match status" value="1"/>
</dbReference>
<keyword evidence="2" id="KW-0805">Transcription regulation</keyword>
<dbReference type="InterPro" id="IPR036388">
    <property type="entry name" value="WH-like_DNA-bd_sf"/>
</dbReference>
<organism evidence="8 9">
    <name type="scientific">Solirubrobacter pauli</name>
    <dbReference type="NCBI Taxonomy" id="166793"/>
    <lineage>
        <taxon>Bacteria</taxon>
        <taxon>Bacillati</taxon>
        <taxon>Actinomycetota</taxon>
        <taxon>Thermoleophilia</taxon>
        <taxon>Solirubrobacterales</taxon>
        <taxon>Solirubrobacteraceae</taxon>
        <taxon>Solirubrobacter</taxon>
    </lineage>
</organism>
<dbReference type="Gene3D" id="1.10.1740.10">
    <property type="match status" value="1"/>
</dbReference>
<keyword evidence="4" id="KW-0238">DNA-binding</keyword>
<dbReference type="InterPro" id="IPR013325">
    <property type="entry name" value="RNA_pol_sigma_r2"/>
</dbReference>
<accession>A0A660LFU1</accession>
<feature type="domain" description="RNA polymerase sigma factor 70 region 4 type 2" evidence="7">
    <location>
        <begin position="119"/>
        <end position="165"/>
    </location>
</feature>
<sequence length="171" mass="18990">MGHDPLSDGAGFYRRHERAVVAFVGSMVRDPEVTVDAVAETFARAYESRSTYRPELGGERAWVLGIARHVVLAAWRKGRVESEMRARLGMRTLRPSAETLASVEEAVLESEAAVVQAWLSDLPEDQREAVRRRVLGDEDYDAIARDLECSPAVVRQRVSRGIATLRRGLGS</sequence>
<evidence type="ECO:0000256" key="4">
    <source>
        <dbReference type="ARBA" id="ARBA00023125"/>
    </source>
</evidence>
<keyword evidence="5" id="KW-0804">Transcription</keyword>